<sequence length="171" mass="19977">MKHLSKVMKELNYKQLVIFIIMTLMFTICYNSILHIFLIKDVVSKENSVPFSLPIILVLYGSFFHAKRINKKYFPKEIFLGTILSPIISFIGNVPVKGVVFIDRIIILFITRNATKQEKLFSLFNKSQYFYYHGVKISYIITGFVSLTSFVLLLFFFFKDKSNPKQVVHGR</sequence>
<dbReference type="Proteomes" id="UP000028401">
    <property type="component" value="Unassembled WGS sequence"/>
</dbReference>
<keyword evidence="1" id="KW-0812">Transmembrane</keyword>
<evidence type="ECO:0000256" key="1">
    <source>
        <dbReference type="SAM" id="Phobius"/>
    </source>
</evidence>
<dbReference type="EMBL" id="AZSI01000204">
    <property type="protein sequence ID" value="KEY61234.1"/>
    <property type="molecule type" value="Genomic_DNA"/>
</dbReference>
<reference evidence="2 3" key="1">
    <citation type="submission" date="2014-06" db="EMBL/GenBank/DDBJ databases">
        <title>Draft genome sequence of the putrescine producing strain Lactococcus lactis subsp cremoris GE214.</title>
        <authorList>
            <person name="Ladero V."/>
            <person name="Linares D.M."/>
            <person name="del Rio B."/>
            <person name="Mayo B."/>
            <person name="Martin M.C."/>
            <person name="Fernandez M."/>
            <person name="Alvarez M.A."/>
        </authorList>
    </citation>
    <scope>NUCLEOTIDE SEQUENCE [LARGE SCALE GENOMIC DNA]</scope>
    <source>
        <strain evidence="2 3">GE214</strain>
    </source>
</reference>
<dbReference type="AlphaFoldDB" id="A0A084A7F5"/>
<dbReference type="PATRIC" id="fig|1415168.3.peg.2613"/>
<dbReference type="RefSeq" id="WP_042748987.1">
    <property type="nucleotide sequence ID" value="NZ_AZSI01000204.1"/>
</dbReference>
<proteinExistence type="predicted"/>
<evidence type="ECO:0000313" key="3">
    <source>
        <dbReference type="Proteomes" id="UP000028401"/>
    </source>
</evidence>
<gene>
    <name evidence="2" type="ORF">U725_02563</name>
</gene>
<evidence type="ECO:0000313" key="2">
    <source>
        <dbReference type="EMBL" id="KEY61234.1"/>
    </source>
</evidence>
<protein>
    <submittedName>
        <fullName evidence="2">Uncharacterized protein</fullName>
    </submittedName>
</protein>
<accession>A0A084A7F5</accession>
<keyword evidence="1" id="KW-1133">Transmembrane helix</keyword>
<organism evidence="2 3">
    <name type="scientific">Lactococcus cremoris subsp. cremoris GE214</name>
    <dbReference type="NCBI Taxonomy" id="1415168"/>
    <lineage>
        <taxon>Bacteria</taxon>
        <taxon>Bacillati</taxon>
        <taxon>Bacillota</taxon>
        <taxon>Bacilli</taxon>
        <taxon>Lactobacillales</taxon>
        <taxon>Streptococcaceae</taxon>
        <taxon>Lactococcus</taxon>
        <taxon>Lactococcus cremoris subsp. cremoris</taxon>
    </lineage>
</organism>
<feature type="transmembrane region" description="Helical" evidence="1">
    <location>
        <begin position="49"/>
        <end position="66"/>
    </location>
</feature>
<name>A0A084A7F5_LACLC</name>
<feature type="transmembrane region" description="Helical" evidence="1">
    <location>
        <begin position="16"/>
        <end position="37"/>
    </location>
</feature>
<comment type="caution">
    <text evidence="2">The sequence shown here is derived from an EMBL/GenBank/DDBJ whole genome shotgun (WGS) entry which is preliminary data.</text>
</comment>
<keyword evidence="1" id="KW-0472">Membrane</keyword>
<feature type="transmembrane region" description="Helical" evidence="1">
    <location>
        <begin position="137"/>
        <end position="158"/>
    </location>
</feature>
<feature type="transmembrane region" description="Helical" evidence="1">
    <location>
        <begin position="78"/>
        <end position="96"/>
    </location>
</feature>